<sequence length="86" mass="10319">MNQEYSPIEELDHQFVFEKGLEQLYLKKLPELIQLEVTGQHQTGCGYYHCNMCPSPGYLYYDRLYFLYNLFLRNLLFLLFVLDLAI</sequence>
<dbReference type="Proteomes" id="UP000324800">
    <property type="component" value="Unassembled WGS sequence"/>
</dbReference>
<evidence type="ECO:0000256" key="1">
    <source>
        <dbReference type="SAM" id="Phobius"/>
    </source>
</evidence>
<name>A0A5J4UG38_9EUKA</name>
<dbReference type="EMBL" id="SNRW01016190">
    <property type="protein sequence ID" value="KAA6369618.1"/>
    <property type="molecule type" value="Genomic_DNA"/>
</dbReference>
<evidence type="ECO:0000313" key="3">
    <source>
        <dbReference type="Proteomes" id="UP000324800"/>
    </source>
</evidence>
<proteinExistence type="predicted"/>
<comment type="caution">
    <text evidence="2">The sequence shown here is derived from an EMBL/GenBank/DDBJ whole genome shotgun (WGS) entry which is preliminary data.</text>
</comment>
<accession>A0A5J4UG38</accession>
<dbReference type="AlphaFoldDB" id="A0A5J4UG38"/>
<gene>
    <name evidence="2" type="ORF">EZS28_034857</name>
</gene>
<keyword evidence="1" id="KW-1133">Transmembrane helix</keyword>
<feature type="transmembrane region" description="Helical" evidence="1">
    <location>
        <begin position="65"/>
        <end position="85"/>
    </location>
</feature>
<evidence type="ECO:0000313" key="2">
    <source>
        <dbReference type="EMBL" id="KAA6369618.1"/>
    </source>
</evidence>
<keyword evidence="1" id="KW-0812">Transmembrane</keyword>
<reference evidence="2 3" key="1">
    <citation type="submission" date="2019-03" db="EMBL/GenBank/DDBJ databases">
        <title>Single cell metagenomics reveals metabolic interactions within the superorganism composed of flagellate Streblomastix strix and complex community of Bacteroidetes bacteria on its surface.</title>
        <authorList>
            <person name="Treitli S.C."/>
            <person name="Kolisko M."/>
            <person name="Husnik F."/>
            <person name="Keeling P."/>
            <person name="Hampl V."/>
        </authorList>
    </citation>
    <scope>NUCLEOTIDE SEQUENCE [LARGE SCALE GENOMIC DNA]</scope>
    <source>
        <strain evidence="2">ST1C</strain>
    </source>
</reference>
<protein>
    <submittedName>
        <fullName evidence="2">Uncharacterized protein</fullName>
    </submittedName>
</protein>
<organism evidence="2 3">
    <name type="scientific">Streblomastix strix</name>
    <dbReference type="NCBI Taxonomy" id="222440"/>
    <lineage>
        <taxon>Eukaryota</taxon>
        <taxon>Metamonada</taxon>
        <taxon>Preaxostyla</taxon>
        <taxon>Oxymonadida</taxon>
        <taxon>Streblomastigidae</taxon>
        <taxon>Streblomastix</taxon>
    </lineage>
</organism>
<keyword evidence="1" id="KW-0472">Membrane</keyword>